<evidence type="ECO:0000313" key="2">
    <source>
        <dbReference type="EMBL" id="TNN37750.1"/>
    </source>
</evidence>
<evidence type="ECO:0000313" key="3">
    <source>
        <dbReference type="Proteomes" id="UP000314294"/>
    </source>
</evidence>
<protein>
    <submittedName>
        <fullName evidence="2">Uncharacterized protein</fullName>
    </submittedName>
</protein>
<dbReference type="AlphaFoldDB" id="A0A4Z2FA20"/>
<proteinExistence type="predicted"/>
<organism evidence="2 3">
    <name type="scientific">Liparis tanakae</name>
    <name type="common">Tanaka's snailfish</name>
    <dbReference type="NCBI Taxonomy" id="230148"/>
    <lineage>
        <taxon>Eukaryota</taxon>
        <taxon>Metazoa</taxon>
        <taxon>Chordata</taxon>
        <taxon>Craniata</taxon>
        <taxon>Vertebrata</taxon>
        <taxon>Euteleostomi</taxon>
        <taxon>Actinopterygii</taxon>
        <taxon>Neopterygii</taxon>
        <taxon>Teleostei</taxon>
        <taxon>Neoteleostei</taxon>
        <taxon>Acanthomorphata</taxon>
        <taxon>Eupercaria</taxon>
        <taxon>Perciformes</taxon>
        <taxon>Cottioidei</taxon>
        <taxon>Cottales</taxon>
        <taxon>Liparidae</taxon>
        <taxon>Liparis</taxon>
    </lineage>
</organism>
<dbReference type="EMBL" id="SRLO01001446">
    <property type="protein sequence ID" value="TNN37750.1"/>
    <property type="molecule type" value="Genomic_DNA"/>
</dbReference>
<dbReference type="Proteomes" id="UP000314294">
    <property type="component" value="Unassembled WGS sequence"/>
</dbReference>
<evidence type="ECO:0000256" key="1">
    <source>
        <dbReference type="SAM" id="MobiDB-lite"/>
    </source>
</evidence>
<keyword evidence="3" id="KW-1185">Reference proteome</keyword>
<accession>A0A4Z2FA20</accession>
<feature type="region of interest" description="Disordered" evidence="1">
    <location>
        <begin position="61"/>
        <end position="85"/>
    </location>
</feature>
<gene>
    <name evidence="2" type="ORF">EYF80_052078</name>
</gene>
<sequence length="85" mass="9541">MLPGANSLPHFEFHHVLEEKTEVADRRAESVDDMTAAATAPIPMMETKGGVRYCRVRGRMRLGSPRRNGDGEPYCVRFQSGQHNI</sequence>
<reference evidence="2 3" key="1">
    <citation type="submission" date="2019-03" db="EMBL/GenBank/DDBJ databases">
        <title>First draft genome of Liparis tanakae, snailfish: a comprehensive survey of snailfish specific genes.</title>
        <authorList>
            <person name="Kim W."/>
            <person name="Song I."/>
            <person name="Jeong J.-H."/>
            <person name="Kim D."/>
            <person name="Kim S."/>
            <person name="Ryu S."/>
            <person name="Song J.Y."/>
            <person name="Lee S.K."/>
        </authorList>
    </citation>
    <scope>NUCLEOTIDE SEQUENCE [LARGE SCALE GENOMIC DNA]</scope>
    <source>
        <tissue evidence="2">Muscle</tissue>
    </source>
</reference>
<comment type="caution">
    <text evidence="2">The sequence shown here is derived from an EMBL/GenBank/DDBJ whole genome shotgun (WGS) entry which is preliminary data.</text>
</comment>
<name>A0A4Z2FA20_9TELE</name>